<evidence type="ECO:0000259" key="3">
    <source>
        <dbReference type="Pfam" id="PF09922"/>
    </source>
</evidence>
<feature type="domain" description="Cell wall-active antibiotics response LiaF-like C-terminal" evidence="3">
    <location>
        <begin position="96"/>
        <end position="156"/>
    </location>
</feature>
<dbReference type="EMBL" id="CP001854">
    <property type="protein sequence ID" value="ADB51697.1"/>
    <property type="molecule type" value="Genomic_DNA"/>
</dbReference>
<dbReference type="InterPro" id="IPR012551">
    <property type="entry name" value="DUF1707_SHOCT-like"/>
</dbReference>
<feature type="domain" description="DUF1707" evidence="2">
    <location>
        <begin position="7"/>
        <end position="58"/>
    </location>
</feature>
<dbReference type="HOGENOM" id="CLU_075817_0_0_11"/>
<organism evidence="4 5">
    <name type="scientific">Conexibacter woesei (strain DSM 14684 / CCUG 47730 / CIP 108061 / JCM 11494 / NBRC 100937 / ID131577)</name>
    <dbReference type="NCBI Taxonomy" id="469383"/>
    <lineage>
        <taxon>Bacteria</taxon>
        <taxon>Bacillati</taxon>
        <taxon>Actinomycetota</taxon>
        <taxon>Thermoleophilia</taxon>
        <taxon>Solirubrobacterales</taxon>
        <taxon>Conexibacteraceae</taxon>
        <taxon>Conexibacter</taxon>
    </lineage>
</organism>
<evidence type="ECO:0000313" key="5">
    <source>
        <dbReference type="Proteomes" id="UP000008229"/>
    </source>
</evidence>
<protein>
    <submittedName>
        <fullName evidence="4">Uncharacterized protein</fullName>
    </submittedName>
</protein>
<accession>D3FEY0</accession>
<feature type="compositionally biased region" description="Basic and acidic residues" evidence="1">
    <location>
        <begin position="196"/>
        <end position="215"/>
    </location>
</feature>
<reference evidence="5" key="2">
    <citation type="submission" date="2010-01" db="EMBL/GenBank/DDBJ databases">
        <title>The complete genome of Conexibacter woesei DSM 14684.</title>
        <authorList>
            <consortium name="US DOE Joint Genome Institute (JGI-PGF)"/>
            <person name="Lucas S."/>
            <person name="Copeland A."/>
            <person name="Lapidus A."/>
            <person name="Glavina del Rio T."/>
            <person name="Dalin E."/>
            <person name="Tice H."/>
            <person name="Bruce D."/>
            <person name="Goodwin L."/>
            <person name="Pitluck S."/>
            <person name="Kyrpides N."/>
            <person name="Mavromatis K."/>
            <person name="Ivanova N."/>
            <person name="Mikhailova N."/>
            <person name="Chertkov O."/>
            <person name="Brettin T."/>
            <person name="Detter J.C."/>
            <person name="Han C."/>
            <person name="Larimer F."/>
            <person name="Land M."/>
            <person name="Hauser L."/>
            <person name="Markowitz V."/>
            <person name="Cheng J.-F."/>
            <person name="Hugenholtz P."/>
            <person name="Woyke T."/>
            <person name="Wu D."/>
            <person name="Pukall R."/>
            <person name="Steenblock K."/>
            <person name="Schneider S."/>
            <person name="Klenk H.-P."/>
            <person name="Eisen J.A."/>
        </authorList>
    </citation>
    <scope>NUCLEOTIDE SEQUENCE [LARGE SCALE GENOMIC DNA]</scope>
    <source>
        <strain evidence="5">DSM 14684 / CIP 108061 / JCM 11494 / NBRC 100937 / ID131577</strain>
    </source>
</reference>
<reference evidence="4 5" key="1">
    <citation type="journal article" date="2010" name="Stand. Genomic Sci.">
        <title>Complete genome sequence of Conexibacter woesei type strain (ID131577).</title>
        <authorList>
            <person name="Pukall R."/>
            <person name="Lapidus A."/>
            <person name="Glavina Del Rio T."/>
            <person name="Copeland A."/>
            <person name="Tice H."/>
            <person name="Cheng J.-F."/>
            <person name="Lucas S."/>
            <person name="Chen F."/>
            <person name="Nolan M."/>
            <person name="Bruce D."/>
            <person name="Goodwin L."/>
            <person name="Pitluck S."/>
            <person name="Mavromatis K."/>
            <person name="Ivanova N."/>
            <person name="Ovchinnikova G."/>
            <person name="Pati A."/>
            <person name="Chen A."/>
            <person name="Palaniappan K."/>
            <person name="Land M."/>
            <person name="Hauser L."/>
            <person name="Chang Y.-J."/>
            <person name="Jeffries C.D."/>
            <person name="Chain P."/>
            <person name="Meincke L."/>
            <person name="Sims D."/>
            <person name="Brettin T."/>
            <person name="Detter J.C."/>
            <person name="Rohde M."/>
            <person name="Goeker M."/>
            <person name="Bristow J."/>
            <person name="Eisen J.A."/>
            <person name="Markowitz V."/>
            <person name="Kyrpides N.C."/>
            <person name="Klenk H.-P."/>
            <person name="Hugenholtz P."/>
        </authorList>
    </citation>
    <scope>NUCLEOTIDE SEQUENCE [LARGE SCALE GENOMIC DNA]</scope>
    <source>
        <strain evidence="5">DSM 14684 / CIP 108061 / JCM 11494 / NBRC 100937 / ID131577</strain>
    </source>
</reference>
<dbReference type="InterPro" id="IPR024425">
    <property type="entry name" value="LiaF-like_C"/>
</dbReference>
<dbReference type="Pfam" id="PF09922">
    <property type="entry name" value="LiaF-like_C"/>
    <property type="match status" value="1"/>
</dbReference>
<keyword evidence="5" id="KW-1185">Reference proteome</keyword>
<dbReference type="OrthoDB" id="4772576at2"/>
<dbReference type="RefSeq" id="WP_012934748.1">
    <property type="nucleotide sequence ID" value="NC_013739.1"/>
</dbReference>
<evidence type="ECO:0000313" key="4">
    <source>
        <dbReference type="EMBL" id="ADB51697.1"/>
    </source>
</evidence>
<name>D3FEY0_CONWI</name>
<proteinExistence type="predicted"/>
<dbReference type="eggNOG" id="COG4758">
    <property type="taxonomic scope" value="Bacteria"/>
</dbReference>
<dbReference type="Pfam" id="PF08044">
    <property type="entry name" value="DUF1707"/>
    <property type="match status" value="1"/>
</dbReference>
<evidence type="ECO:0000256" key="1">
    <source>
        <dbReference type="SAM" id="MobiDB-lite"/>
    </source>
</evidence>
<dbReference type="Proteomes" id="UP000008229">
    <property type="component" value="Chromosome"/>
</dbReference>
<gene>
    <name evidence="4" type="ordered locus">Cwoe_3279</name>
</gene>
<dbReference type="STRING" id="469383.Cwoe_3279"/>
<dbReference type="AlphaFoldDB" id="D3FEY0"/>
<dbReference type="PANTHER" id="PTHR40763:SF4">
    <property type="entry name" value="DUF1707 DOMAIN-CONTAINING PROTEIN"/>
    <property type="match status" value="1"/>
</dbReference>
<dbReference type="KEGG" id="cwo:Cwoe_3279"/>
<feature type="region of interest" description="Disordered" evidence="1">
    <location>
        <begin position="186"/>
        <end position="215"/>
    </location>
</feature>
<dbReference type="PANTHER" id="PTHR40763">
    <property type="entry name" value="MEMBRANE PROTEIN-RELATED"/>
    <property type="match status" value="1"/>
</dbReference>
<sequence>MAEPPALRASDADREQAAALLRDAAADGRLTLEELTDRLERAWSATTREELVPVTADLVAPGEGDVLGASAAPAARARRRTSWFIAVMGGSSRRGRWRVGERVHALAVMGGVDVDLRNAILESGEVQITAIAVMGAVDVCVPEGVEVEVNGFVLMGGKDERVEGVPRPGAPVVRVRALGLMGGIDVHTPKRRRRDRERERGADDRLDDGADRSDR</sequence>
<evidence type="ECO:0000259" key="2">
    <source>
        <dbReference type="Pfam" id="PF08044"/>
    </source>
</evidence>